<dbReference type="InterPro" id="IPR050121">
    <property type="entry name" value="Cytochrome_P450_monoxygenase"/>
</dbReference>
<dbReference type="PROSITE" id="PS00086">
    <property type="entry name" value="CYTOCHROME_P450"/>
    <property type="match status" value="1"/>
</dbReference>
<dbReference type="PANTHER" id="PTHR24305">
    <property type="entry name" value="CYTOCHROME P450"/>
    <property type="match status" value="1"/>
</dbReference>
<comment type="similarity">
    <text evidence="2 5">Belongs to the cytochrome P450 family.</text>
</comment>
<dbReference type="PRINTS" id="PR00465">
    <property type="entry name" value="EP450IV"/>
</dbReference>
<evidence type="ECO:0000313" key="7">
    <source>
        <dbReference type="Proteomes" id="UP000695264"/>
    </source>
</evidence>
<comment type="caution">
    <text evidence="6">The sequence shown here is derived from an EMBL/GenBank/DDBJ whole genome shotgun (WGS) entry which is preliminary data.</text>
</comment>
<keyword evidence="3 5" id="KW-0479">Metal-binding</keyword>
<proteinExistence type="inferred from homology"/>
<keyword evidence="7" id="KW-1185">Reference proteome</keyword>
<dbReference type="InterPro" id="IPR036396">
    <property type="entry name" value="Cyt_P450_sf"/>
</dbReference>
<organism evidence="6 7">
    <name type="scientific">Streptomyces zingiberis</name>
    <dbReference type="NCBI Taxonomy" id="2053010"/>
    <lineage>
        <taxon>Bacteria</taxon>
        <taxon>Bacillati</taxon>
        <taxon>Actinomycetota</taxon>
        <taxon>Actinomycetes</taxon>
        <taxon>Kitasatosporales</taxon>
        <taxon>Streptomycetaceae</taxon>
        <taxon>Streptomyces</taxon>
    </lineage>
</organism>
<evidence type="ECO:0000256" key="1">
    <source>
        <dbReference type="ARBA" id="ARBA00001971"/>
    </source>
</evidence>
<evidence type="ECO:0000313" key="6">
    <source>
        <dbReference type="EMBL" id="NJQ00423.1"/>
    </source>
</evidence>
<dbReference type="InterPro" id="IPR017972">
    <property type="entry name" value="Cyt_P450_CS"/>
</dbReference>
<name>A0ABX1BVY6_9ACTN</name>
<dbReference type="PRINTS" id="PR00385">
    <property type="entry name" value="P450"/>
</dbReference>
<evidence type="ECO:0000256" key="2">
    <source>
        <dbReference type="ARBA" id="ARBA00010617"/>
    </source>
</evidence>
<comment type="cofactor">
    <cofactor evidence="1">
        <name>heme</name>
        <dbReference type="ChEBI" id="CHEBI:30413"/>
    </cofactor>
</comment>
<keyword evidence="5" id="KW-0560">Oxidoreductase</keyword>
<gene>
    <name evidence="6" type="ORF">HCK00_07695</name>
</gene>
<keyword evidence="4 5" id="KW-0408">Iron</keyword>
<dbReference type="PANTHER" id="PTHR24305:SF166">
    <property type="entry name" value="CYTOCHROME P450 12A4, MITOCHONDRIAL-RELATED"/>
    <property type="match status" value="1"/>
</dbReference>
<dbReference type="Gene3D" id="1.10.630.10">
    <property type="entry name" value="Cytochrome P450"/>
    <property type="match status" value="1"/>
</dbReference>
<keyword evidence="5" id="KW-0349">Heme</keyword>
<reference evidence="6 7" key="1">
    <citation type="submission" date="2020-03" db="EMBL/GenBank/DDBJ databases">
        <title>WGS of actinomycetes isolated from Thailand.</title>
        <authorList>
            <person name="Thawai C."/>
        </authorList>
    </citation>
    <scope>NUCLEOTIDE SEQUENCE [LARGE SCALE GENOMIC DNA]</scope>
    <source>
        <strain evidence="6 7">PLAI 1-29</strain>
    </source>
</reference>
<dbReference type="Proteomes" id="UP000695264">
    <property type="component" value="Unassembled WGS sequence"/>
</dbReference>
<dbReference type="EMBL" id="JAATEN010000004">
    <property type="protein sequence ID" value="NJQ00423.1"/>
    <property type="molecule type" value="Genomic_DNA"/>
</dbReference>
<dbReference type="SUPFAM" id="SSF48264">
    <property type="entry name" value="Cytochrome P450"/>
    <property type="match status" value="1"/>
</dbReference>
<dbReference type="RefSeq" id="WP_168101014.1">
    <property type="nucleotide sequence ID" value="NZ_JAATEN010000004.1"/>
</dbReference>
<evidence type="ECO:0000256" key="3">
    <source>
        <dbReference type="ARBA" id="ARBA00022723"/>
    </source>
</evidence>
<sequence length="467" mass="51702">MSCPATSAGGERFPGPTPVGHLRHLPGLLGLGGPYRTLLDLHRRHGPVCAVGFGRHRYTLLFGTEANRLVLADPPARPRFLSGEVLGLLVPVVGARAMVVSDGEEHRRRRALVQPAFTHRRVRAHLPLMLEEIHRVLARWRPGQRVDAFTELRGCIRRIAVRALFGPRLQAHTESIGRDLETALRYVNRSPFLRCDRDLPGSAFHRAMAARRRVDDRVRAEIAHRRSAPGDEEDVLDALLSSATPAGDRLTDGEVRDQVISLIASGYDSSSAAAGWAVHVLVNRPDLWERLADEVTAVAAGRPLTASHLDAMPYLDWTISELLRLFTPGVLTGRTAREEITFVGHRIPAGTRLLHSAYVTHRLPRVWDEPLEFRPDRWNPARAGHRPPHPYAYIPFGGGYRRCVGAAFAELELRALVAELVRCTELAPVRRTVRPTGVATMWPHGGVPVTVRAVRPPHPARGTSRAS</sequence>
<keyword evidence="5" id="KW-0503">Monooxygenase</keyword>
<evidence type="ECO:0000256" key="4">
    <source>
        <dbReference type="ARBA" id="ARBA00023004"/>
    </source>
</evidence>
<protein>
    <submittedName>
        <fullName evidence="6">Cytochrome P450</fullName>
    </submittedName>
</protein>
<accession>A0ABX1BVY6</accession>
<dbReference type="InterPro" id="IPR002403">
    <property type="entry name" value="Cyt_P450_E_grp-IV"/>
</dbReference>
<evidence type="ECO:0000256" key="5">
    <source>
        <dbReference type="RuleBase" id="RU000461"/>
    </source>
</evidence>
<dbReference type="InterPro" id="IPR001128">
    <property type="entry name" value="Cyt_P450"/>
</dbReference>
<dbReference type="Pfam" id="PF00067">
    <property type="entry name" value="p450"/>
    <property type="match status" value="1"/>
</dbReference>